<evidence type="ECO:0000256" key="2">
    <source>
        <dbReference type="RuleBase" id="RU361163"/>
    </source>
</evidence>
<gene>
    <name evidence="4" type="ORF">GCM10010405_48040</name>
</gene>
<evidence type="ECO:0000256" key="1">
    <source>
        <dbReference type="ARBA" id="ARBA00005519"/>
    </source>
</evidence>
<keyword evidence="2" id="KW-0378">Hydrolase</keyword>
<dbReference type="Proteomes" id="UP001501638">
    <property type="component" value="Unassembled WGS sequence"/>
</dbReference>
<dbReference type="Gene3D" id="2.60.120.180">
    <property type="match status" value="1"/>
</dbReference>
<dbReference type="SUPFAM" id="SSF49899">
    <property type="entry name" value="Concanavalin A-like lectins/glucanases"/>
    <property type="match status" value="1"/>
</dbReference>
<protein>
    <submittedName>
        <fullName evidence="4">Uncharacterized protein</fullName>
    </submittedName>
</protein>
<name>A0ABN3KI91_9ACTN</name>
<dbReference type="RefSeq" id="WP_344327044.1">
    <property type="nucleotide sequence ID" value="NZ_BAAASZ010000032.1"/>
</dbReference>
<keyword evidence="2" id="KW-0326">Glycosidase</keyword>
<organism evidence="4 5">
    <name type="scientific">Streptomyces macrosporus</name>
    <dbReference type="NCBI Taxonomy" id="44032"/>
    <lineage>
        <taxon>Bacteria</taxon>
        <taxon>Bacillati</taxon>
        <taxon>Actinomycetota</taxon>
        <taxon>Actinomycetes</taxon>
        <taxon>Kitasatosporales</taxon>
        <taxon>Streptomycetaceae</taxon>
        <taxon>Streptomyces</taxon>
    </lineage>
</organism>
<dbReference type="Pfam" id="PF01670">
    <property type="entry name" value="Glyco_hydro_12"/>
    <property type="match status" value="1"/>
</dbReference>
<dbReference type="InterPro" id="IPR013320">
    <property type="entry name" value="ConA-like_dom_sf"/>
</dbReference>
<accession>A0ABN3KI91</accession>
<reference evidence="4 5" key="1">
    <citation type="journal article" date="2019" name="Int. J. Syst. Evol. Microbiol.">
        <title>The Global Catalogue of Microorganisms (GCM) 10K type strain sequencing project: providing services to taxonomists for standard genome sequencing and annotation.</title>
        <authorList>
            <consortium name="The Broad Institute Genomics Platform"/>
            <consortium name="The Broad Institute Genome Sequencing Center for Infectious Disease"/>
            <person name="Wu L."/>
            <person name="Ma J."/>
        </authorList>
    </citation>
    <scope>NUCLEOTIDE SEQUENCE [LARGE SCALE GENOMIC DNA]</scope>
    <source>
        <strain evidence="4 5">JCM 6305</strain>
    </source>
</reference>
<proteinExistence type="inferred from homology"/>
<keyword evidence="2" id="KW-0119">Carbohydrate metabolism</keyword>
<feature type="region of interest" description="Disordered" evidence="3">
    <location>
        <begin position="1"/>
        <end position="63"/>
    </location>
</feature>
<dbReference type="EMBL" id="BAAASZ010000032">
    <property type="protein sequence ID" value="GAA2458163.1"/>
    <property type="molecule type" value="Genomic_DNA"/>
</dbReference>
<evidence type="ECO:0000313" key="4">
    <source>
        <dbReference type="EMBL" id="GAA2458163.1"/>
    </source>
</evidence>
<evidence type="ECO:0000313" key="5">
    <source>
        <dbReference type="Proteomes" id="UP001501638"/>
    </source>
</evidence>
<keyword evidence="2" id="KW-0624">Polysaccharide degradation</keyword>
<sequence length="85" mass="9148">MSDRPPTPAGATWDLHQGDIGRKAHSSVRTSNTASVDPDPDDFLQAREDRGSPSPTEYLSGVEAGTEVFTGRARLDTTAYSVDVR</sequence>
<comment type="caution">
    <text evidence="4">The sequence shown here is derived from an EMBL/GenBank/DDBJ whole genome shotgun (WGS) entry which is preliminary data.</text>
</comment>
<dbReference type="InterPro" id="IPR002594">
    <property type="entry name" value="GH12"/>
</dbReference>
<comment type="similarity">
    <text evidence="1 2">Belongs to the glycosyl hydrolase 12 (cellulase H) family.</text>
</comment>
<evidence type="ECO:0000256" key="3">
    <source>
        <dbReference type="SAM" id="MobiDB-lite"/>
    </source>
</evidence>
<dbReference type="InterPro" id="IPR013319">
    <property type="entry name" value="GH11/12"/>
</dbReference>
<keyword evidence="5" id="KW-1185">Reference proteome</keyword>